<accession>A0A6A6RU52</accession>
<protein>
    <submittedName>
        <fullName evidence="2">Uncharacterized protein</fullName>
    </submittedName>
</protein>
<keyword evidence="1" id="KW-1133">Transmembrane helix</keyword>
<evidence type="ECO:0000313" key="3">
    <source>
        <dbReference type="Proteomes" id="UP000799753"/>
    </source>
</evidence>
<sequence>MIFHLTNIVGVLSVLLIALIFQRISKHHKTTQRLTARLDADATILSALWQTDEWKVLHGLFDVFLTGSLPISPLNERCETSLRSWPEKRYLRRLVHMGILPLFIQNGGTSTRLDGPTEGYWGTRWLQGKKRACFEFVVPMAEGYSLTHMEKSALPNFRERRPWQMFVENLLDNKHGFRVCVSNEYGNALGDVSNPAPDHSQPLEIGATSCFEPLLPFKKDEVLQYGKGDVGRKFAYYVGEGKDAPGLLVAKRNPVVRVECPHFEKKKLDTWVYGMAVQAGVQQVWEEADLGDYTRAWSVQNSYQTLPAYFLGG</sequence>
<dbReference type="EMBL" id="MU006789">
    <property type="protein sequence ID" value="KAF2638635.1"/>
    <property type="molecule type" value="Genomic_DNA"/>
</dbReference>
<keyword evidence="1" id="KW-0812">Transmembrane</keyword>
<evidence type="ECO:0000313" key="2">
    <source>
        <dbReference type="EMBL" id="KAF2638635.1"/>
    </source>
</evidence>
<dbReference type="OrthoDB" id="3770097at2759"/>
<feature type="transmembrane region" description="Helical" evidence="1">
    <location>
        <begin position="6"/>
        <end position="24"/>
    </location>
</feature>
<keyword evidence="1" id="KW-0472">Membrane</keyword>
<proteinExistence type="predicted"/>
<dbReference type="AlphaFoldDB" id="A0A6A6RU52"/>
<dbReference type="Proteomes" id="UP000799753">
    <property type="component" value="Unassembled WGS sequence"/>
</dbReference>
<evidence type="ECO:0000256" key="1">
    <source>
        <dbReference type="SAM" id="Phobius"/>
    </source>
</evidence>
<gene>
    <name evidence="2" type="ORF">P280DRAFT_75882</name>
</gene>
<keyword evidence="3" id="KW-1185">Reference proteome</keyword>
<organism evidence="2 3">
    <name type="scientific">Massarina eburnea CBS 473.64</name>
    <dbReference type="NCBI Taxonomy" id="1395130"/>
    <lineage>
        <taxon>Eukaryota</taxon>
        <taxon>Fungi</taxon>
        <taxon>Dikarya</taxon>
        <taxon>Ascomycota</taxon>
        <taxon>Pezizomycotina</taxon>
        <taxon>Dothideomycetes</taxon>
        <taxon>Pleosporomycetidae</taxon>
        <taxon>Pleosporales</taxon>
        <taxon>Massarineae</taxon>
        <taxon>Massarinaceae</taxon>
        <taxon>Massarina</taxon>
    </lineage>
</organism>
<name>A0A6A6RU52_9PLEO</name>
<reference evidence="2" key="1">
    <citation type="journal article" date="2020" name="Stud. Mycol.">
        <title>101 Dothideomycetes genomes: a test case for predicting lifestyles and emergence of pathogens.</title>
        <authorList>
            <person name="Haridas S."/>
            <person name="Albert R."/>
            <person name="Binder M."/>
            <person name="Bloem J."/>
            <person name="Labutti K."/>
            <person name="Salamov A."/>
            <person name="Andreopoulos B."/>
            <person name="Baker S."/>
            <person name="Barry K."/>
            <person name="Bills G."/>
            <person name="Bluhm B."/>
            <person name="Cannon C."/>
            <person name="Castanera R."/>
            <person name="Culley D."/>
            <person name="Daum C."/>
            <person name="Ezra D."/>
            <person name="Gonzalez J."/>
            <person name="Henrissat B."/>
            <person name="Kuo A."/>
            <person name="Liang C."/>
            <person name="Lipzen A."/>
            <person name="Lutzoni F."/>
            <person name="Magnuson J."/>
            <person name="Mondo S."/>
            <person name="Nolan M."/>
            <person name="Ohm R."/>
            <person name="Pangilinan J."/>
            <person name="Park H.-J."/>
            <person name="Ramirez L."/>
            <person name="Alfaro M."/>
            <person name="Sun H."/>
            <person name="Tritt A."/>
            <person name="Yoshinaga Y."/>
            <person name="Zwiers L.-H."/>
            <person name="Turgeon B."/>
            <person name="Goodwin S."/>
            <person name="Spatafora J."/>
            <person name="Crous P."/>
            <person name="Grigoriev I."/>
        </authorList>
    </citation>
    <scope>NUCLEOTIDE SEQUENCE</scope>
    <source>
        <strain evidence="2">CBS 473.64</strain>
    </source>
</reference>